<feature type="chain" id="PRO_5042079787" evidence="1">
    <location>
        <begin position="25"/>
        <end position="168"/>
    </location>
</feature>
<sequence length="168" mass="18377">MKHMKLSSFLVLLVPIFIFLASNASCNSNPALNAFFSELDKNHDGSIDANEASKFIGGSIGGQEFDEPQEAAEAAASFLTSIDGGDAGNTVSVDELDIHLHNVLSGVRVWEWIRHGLGLPQYSEAFRRHSITPLDFPVLVQHNGRVLEEELGVASPFHRAKLVRAIRL</sequence>
<evidence type="ECO:0000313" key="5">
    <source>
        <dbReference type="Proteomes" id="UP001054857"/>
    </source>
</evidence>
<dbReference type="SUPFAM" id="SSF47769">
    <property type="entry name" value="SAM/Pointed domain"/>
    <property type="match status" value="1"/>
</dbReference>
<dbReference type="FunFam" id="1.10.150.50:FF:000074">
    <property type="entry name" value="Stromal interaction molecule"/>
    <property type="match status" value="1"/>
</dbReference>
<organism evidence="4 5">
    <name type="scientific">Astrephomene gubernaculifera</name>
    <dbReference type="NCBI Taxonomy" id="47775"/>
    <lineage>
        <taxon>Eukaryota</taxon>
        <taxon>Viridiplantae</taxon>
        <taxon>Chlorophyta</taxon>
        <taxon>core chlorophytes</taxon>
        <taxon>Chlorophyceae</taxon>
        <taxon>CS clade</taxon>
        <taxon>Chlamydomonadales</taxon>
        <taxon>Astrephomenaceae</taxon>
        <taxon>Astrephomene</taxon>
    </lineage>
</organism>
<dbReference type="InterPro" id="IPR037608">
    <property type="entry name" value="STIM1/2"/>
</dbReference>
<dbReference type="PROSITE" id="PS50222">
    <property type="entry name" value="EF_HAND_2"/>
    <property type="match status" value="1"/>
</dbReference>
<accession>A0AAD3E1R9</accession>
<dbReference type="GO" id="GO:0005509">
    <property type="term" value="F:calcium ion binding"/>
    <property type="evidence" value="ECO:0007669"/>
    <property type="project" value="InterPro"/>
</dbReference>
<dbReference type="InterPro" id="IPR001660">
    <property type="entry name" value="SAM"/>
</dbReference>
<name>A0AAD3E1R9_9CHLO</name>
<dbReference type="GO" id="GO:0002115">
    <property type="term" value="P:store-operated calcium entry"/>
    <property type="evidence" value="ECO:0007669"/>
    <property type="project" value="TreeGrafter"/>
</dbReference>
<dbReference type="AlphaFoldDB" id="A0AAD3E1R9"/>
<keyword evidence="1" id="KW-0732">Signal</keyword>
<dbReference type="InterPro" id="IPR011992">
    <property type="entry name" value="EF-hand-dom_pair"/>
</dbReference>
<evidence type="ECO:0000259" key="3">
    <source>
        <dbReference type="PROSITE" id="PS50222"/>
    </source>
</evidence>
<protein>
    <submittedName>
        <fullName evidence="4">Uncharacterized protein</fullName>
    </submittedName>
</protein>
<dbReference type="Pfam" id="PF07647">
    <property type="entry name" value="SAM_2"/>
    <property type="match status" value="1"/>
</dbReference>
<dbReference type="PANTHER" id="PTHR15136">
    <property type="entry name" value="STROMAL INTERACTION MOLECULE HOMOLOG"/>
    <property type="match status" value="1"/>
</dbReference>
<reference evidence="4 5" key="1">
    <citation type="journal article" date="2021" name="Sci. Rep.">
        <title>Genome sequencing of the multicellular alga Astrephomene provides insights into convergent evolution of germ-soma differentiation.</title>
        <authorList>
            <person name="Yamashita S."/>
            <person name="Yamamoto K."/>
            <person name="Matsuzaki R."/>
            <person name="Suzuki S."/>
            <person name="Yamaguchi H."/>
            <person name="Hirooka S."/>
            <person name="Minakuchi Y."/>
            <person name="Miyagishima S."/>
            <person name="Kawachi M."/>
            <person name="Toyoda A."/>
            <person name="Nozaki H."/>
        </authorList>
    </citation>
    <scope>NUCLEOTIDE SEQUENCE [LARGE SCALE GENOMIC DNA]</scope>
    <source>
        <strain evidence="4 5">NIES-4017</strain>
    </source>
</reference>
<feature type="domain" description="SAM" evidence="2">
    <location>
        <begin position="104"/>
        <end position="168"/>
    </location>
</feature>
<evidence type="ECO:0000256" key="1">
    <source>
        <dbReference type="SAM" id="SignalP"/>
    </source>
</evidence>
<dbReference type="PANTHER" id="PTHR15136:SF13">
    <property type="entry name" value="SAM DOMAIN-CONTAINING PROTEIN"/>
    <property type="match status" value="1"/>
</dbReference>
<dbReference type="InterPro" id="IPR002048">
    <property type="entry name" value="EF_hand_dom"/>
</dbReference>
<dbReference type="PROSITE" id="PS50105">
    <property type="entry name" value="SAM_DOMAIN"/>
    <property type="match status" value="1"/>
</dbReference>
<feature type="non-terminal residue" evidence="4">
    <location>
        <position position="168"/>
    </location>
</feature>
<dbReference type="Gene3D" id="1.10.150.50">
    <property type="entry name" value="Transcription Factor, Ets-1"/>
    <property type="match status" value="1"/>
</dbReference>
<evidence type="ECO:0000313" key="4">
    <source>
        <dbReference type="EMBL" id="GFR50892.1"/>
    </source>
</evidence>
<proteinExistence type="predicted"/>
<dbReference type="SUPFAM" id="SSF47473">
    <property type="entry name" value="EF-hand"/>
    <property type="match status" value="1"/>
</dbReference>
<dbReference type="Proteomes" id="UP001054857">
    <property type="component" value="Unassembled WGS sequence"/>
</dbReference>
<dbReference type="GO" id="GO:0005246">
    <property type="term" value="F:calcium channel regulator activity"/>
    <property type="evidence" value="ECO:0007669"/>
    <property type="project" value="InterPro"/>
</dbReference>
<dbReference type="GO" id="GO:0006874">
    <property type="term" value="P:intracellular calcium ion homeostasis"/>
    <property type="evidence" value="ECO:0007669"/>
    <property type="project" value="TreeGrafter"/>
</dbReference>
<comment type="caution">
    <text evidence="4">The sequence shown here is derived from an EMBL/GenBank/DDBJ whole genome shotgun (WGS) entry which is preliminary data.</text>
</comment>
<dbReference type="InterPro" id="IPR013761">
    <property type="entry name" value="SAM/pointed_sf"/>
</dbReference>
<dbReference type="GO" id="GO:0005886">
    <property type="term" value="C:plasma membrane"/>
    <property type="evidence" value="ECO:0007669"/>
    <property type="project" value="TreeGrafter"/>
</dbReference>
<gene>
    <name evidence="4" type="ORF">Agub_g13186</name>
</gene>
<feature type="signal peptide" evidence="1">
    <location>
        <begin position="1"/>
        <end position="24"/>
    </location>
</feature>
<dbReference type="Gene3D" id="1.10.238.180">
    <property type="match status" value="1"/>
</dbReference>
<dbReference type="GO" id="GO:0005783">
    <property type="term" value="C:endoplasmic reticulum"/>
    <property type="evidence" value="ECO:0007669"/>
    <property type="project" value="TreeGrafter"/>
</dbReference>
<evidence type="ECO:0000259" key="2">
    <source>
        <dbReference type="PROSITE" id="PS50105"/>
    </source>
</evidence>
<feature type="domain" description="EF-hand" evidence="3">
    <location>
        <begin position="27"/>
        <end position="62"/>
    </location>
</feature>
<dbReference type="EMBL" id="BMAR01000042">
    <property type="protein sequence ID" value="GFR50892.1"/>
    <property type="molecule type" value="Genomic_DNA"/>
</dbReference>
<keyword evidence="5" id="KW-1185">Reference proteome</keyword>